<proteinExistence type="predicted"/>
<dbReference type="EMBL" id="JAHRHJ020000007">
    <property type="protein sequence ID" value="KAH9307525.1"/>
    <property type="molecule type" value="Genomic_DNA"/>
</dbReference>
<comment type="caution">
    <text evidence="2">The sequence shown here is derived from an EMBL/GenBank/DDBJ whole genome shotgun (WGS) entry which is preliminary data.</text>
</comment>
<feature type="non-terminal residue" evidence="2">
    <location>
        <position position="1"/>
    </location>
</feature>
<evidence type="ECO:0000256" key="1">
    <source>
        <dbReference type="ARBA" id="ARBA00022737"/>
    </source>
</evidence>
<dbReference type="AlphaFoldDB" id="A0AA38FNF6"/>
<protein>
    <submittedName>
        <fullName evidence="2">Uncharacterized protein</fullName>
    </submittedName>
</protein>
<dbReference type="PANTHER" id="PTHR47447">
    <property type="entry name" value="OS03G0856100 PROTEIN"/>
    <property type="match status" value="1"/>
</dbReference>
<dbReference type="OMA" id="WIFQKAI"/>
<keyword evidence="1" id="KW-0677">Repeat</keyword>
<evidence type="ECO:0000313" key="3">
    <source>
        <dbReference type="Proteomes" id="UP000824469"/>
    </source>
</evidence>
<sequence>LLTEYSENLICEVDILLEEIKVLEDEVGIGFVNVIEDLLWAFERRATAAWIFQKAIQKKIYPQDAFTVEDKDWRADFRRFSAGAALVGLTLWMDHMQ</sequence>
<dbReference type="PANTHER" id="PTHR47447:SF26">
    <property type="entry name" value="CHLOROPLAST RNA SPLICING4"/>
    <property type="match status" value="1"/>
</dbReference>
<accession>A0AA38FNF6</accession>
<reference evidence="2 3" key="1">
    <citation type="journal article" date="2021" name="Nat. Plants">
        <title>The Taxus genome provides insights into paclitaxel biosynthesis.</title>
        <authorList>
            <person name="Xiong X."/>
            <person name="Gou J."/>
            <person name="Liao Q."/>
            <person name="Li Y."/>
            <person name="Zhou Q."/>
            <person name="Bi G."/>
            <person name="Li C."/>
            <person name="Du R."/>
            <person name="Wang X."/>
            <person name="Sun T."/>
            <person name="Guo L."/>
            <person name="Liang H."/>
            <person name="Lu P."/>
            <person name="Wu Y."/>
            <person name="Zhang Z."/>
            <person name="Ro D.K."/>
            <person name="Shang Y."/>
            <person name="Huang S."/>
            <person name="Yan J."/>
        </authorList>
    </citation>
    <scope>NUCLEOTIDE SEQUENCE [LARGE SCALE GENOMIC DNA]</scope>
    <source>
        <strain evidence="2">Ta-2019</strain>
    </source>
</reference>
<dbReference type="Proteomes" id="UP000824469">
    <property type="component" value="Unassembled WGS sequence"/>
</dbReference>
<organism evidence="2 3">
    <name type="scientific">Taxus chinensis</name>
    <name type="common">Chinese yew</name>
    <name type="synonym">Taxus wallichiana var. chinensis</name>
    <dbReference type="NCBI Taxonomy" id="29808"/>
    <lineage>
        <taxon>Eukaryota</taxon>
        <taxon>Viridiplantae</taxon>
        <taxon>Streptophyta</taxon>
        <taxon>Embryophyta</taxon>
        <taxon>Tracheophyta</taxon>
        <taxon>Spermatophyta</taxon>
        <taxon>Pinopsida</taxon>
        <taxon>Pinidae</taxon>
        <taxon>Conifers II</taxon>
        <taxon>Cupressales</taxon>
        <taxon>Taxaceae</taxon>
        <taxon>Taxus</taxon>
    </lineage>
</organism>
<name>A0AA38FNF6_TAXCH</name>
<gene>
    <name evidence="2" type="ORF">KI387_035436</name>
</gene>
<keyword evidence="3" id="KW-1185">Reference proteome</keyword>
<feature type="non-terminal residue" evidence="2">
    <location>
        <position position="97"/>
    </location>
</feature>
<evidence type="ECO:0000313" key="2">
    <source>
        <dbReference type="EMBL" id="KAH9307525.1"/>
    </source>
</evidence>